<proteinExistence type="predicted"/>
<evidence type="ECO:0000313" key="2">
    <source>
        <dbReference type="WBParaSite" id="nRc.2.0.1.t47190-RA"/>
    </source>
</evidence>
<name>A0A915L7U9_ROMCU</name>
<accession>A0A915L7U9</accession>
<dbReference type="WBParaSite" id="nRc.2.0.1.t47190-RA">
    <property type="protein sequence ID" value="nRc.2.0.1.t47190-RA"/>
    <property type="gene ID" value="nRc.2.0.1.g47190"/>
</dbReference>
<keyword evidence="1" id="KW-1185">Reference proteome</keyword>
<protein>
    <submittedName>
        <fullName evidence="2">Uncharacterized protein</fullName>
    </submittedName>
</protein>
<dbReference type="AlphaFoldDB" id="A0A915L7U9"/>
<evidence type="ECO:0000313" key="1">
    <source>
        <dbReference type="Proteomes" id="UP000887565"/>
    </source>
</evidence>
<sequence length="136" mass="15153">MFLEEATGVLDQQATGKVVDAGKYANLYKKDIDEHGVCQPFWQFHSSSLLLDDIGSMRGKLMTKPPHRWTSRRITIFGDHRAIAVGNGNASITLMLSLMVQCLSKGIGDLSRRISRGGHWLPLGNHRQHLGSCRHC</sequence>
<organism evidence="1 2">
    <name type="scientific">Romanomermis culicivorax</name>
    <name type="common">Nematode worm</name>
    <dbReference type="NCBI Taxonomy" id="13658"/>
    <lineage>
        <taxon>Eukaryota</taxon>
        <taxon>Metazoa</taxon>
        <taxon>Ecdysozoa</taxon>
        <taxon>Nematoda</taxon>
        <taxon>Enoplea</taxon>
        <taxon>Dorylaimia</taxon>
        <taxon>Mermithida</taxon>
        <taxon>Mermithoidea</taxon>
        <taxon>Mermithidae</taxon>
        <taxon>Romanomermis</taxon>
    </lineage>
</organism>
<reference evidence="2" key="1">
    <citation type="submission" date="2022-11" db="UniProtKB">
        <authorList>
            <consortium name="WormBaseParasite"/>
        </authorList>
    </citation>
    <scope>IDENTIFICATION</scope>
</reference>
<dbReference type="Proteomes" id="UP000887565">
    <property type="component" value="Unplaced"/>
</dbReference>